<proteinExistence type="predicted"/>
<dbReference type="SMART" id="SM00563">
    <property type="entry name" value="PlsC"/>
    <property type="match status" value="1"/>
</dbReference>
<dbReference type="GO" id="GO:0016287">
    <property type="term" value="F:glycerone-phosphate O-acyltransferase activity"/>
    <property type="evidence" value="ECO:0007669"/>
    <property type="project" value="TreeGrafter"/>
</dbReference>
<dbReference type="EMBL" id="JAGMUV010000001">
    <property type="protein sequence ID" value="KAH7175568.1"/>
    <property type="molecule type" value="Genomic_DNA"/>
</dbReference>
<keyword evidence="2" id="KW-0812">Transmembrane</keyword>
<dbReference type="Pfam" id="PF06999">
    <property type="entry name" value="Suc_Fer-like"/>
    <property type="match status" value="1"/>
</dbReference>
<gene>
    <name evidence="4" type="ORF">EDB81DRAFT_634378</name>
</gene>
<feature type="compositionally biased region" description="Polar residues" evidence="1">
    <location>
        <begin position="771"/>
        <end position="783"/>
    </location>
</feature>
<feature type="compositionally biased region" description="Basic and acidic residues" evidence="1">
    <location>
        <begin position="1098"/>
        <end position="1108"/>
    </location>
</feature>
<feature type="region of interest" description="Disordered" evidence="1">
    <location>
        <begin position="206"/>
        <end position="227"/>
    </location>
</feature>
<feature type="compositionally biased region" description="Polar residues" evidence="1">
    <location>
        <begin position="663"/>
        <end position="683"/>
    </location>
</feature>
<dbReference type="GO" id="GO:0008654">
    <property type="term" value="P:phospholipid biosynthetic process"/>
    <property type="evidence" value="ECO:0007669"/>
    <property type="project" value="TreeGrafter"/>
</dbReference>
<name>A0A9P9FU06_9HYPO</name>
<dbReference type="Proteomes" id="UP000738349">
    <property type="component" value="Unassembled WGS sequence"/>
</dbReference>
<feature type="transmembrane region" description="Helical" evidence="2">
    <location>
        <begin position="452"/>
        <end position="472"/>
    </location>
</feature>
<feature type="compositionally biased region" description="Pro residues" evidence="1">
    <location>
        <begin position="794"/>
        <end position="807"/>
    </location>
</feature>
<evidence type="ECO:0000256" key="1">
    <source>
        <dbReference type="SAM" id="MobiDB-lite"/>
    </source>
</evidence>
<dbReference type="PANTHER" id="PTHR31605:SF0">
    <property type="entry name" value="GLYCEROL-3-PHOSPHATE O-ACYLTRANSFERASE 1"/>
    <property type="match status" value="1"/>
</dbReference>
<dbReference type="InterPro" id="IPR002123">
    <property type="entry name" value="Plipid/glycerol_acylTrfase"/>
</dbReference>
<evidence type="ECO:0000313" key="5">
    <source>
        <dbReference type="Proteomes" id="UP000738349"/>
    </source>
</evidence>
<dbReference type="OrthoDB" id="2427554at2759"/>
<feature type="compositionally biased region" description="Gly residues" evidence="1">
    <location>
        <begin position="705"/>
        <end position="714"/>
    </location>
</feature>
<feature type="region of interest" description="Disordered" evidence="1">
    <location>
        <begin position="1093"/>
        <end position="1141"/>
    </location>
</feature>
<dbReference type="SUPFAM" id="SSF69593">
    <property type="entry name" value="Glycerol-3-phosphate (1)-acyltransferase"/>
    <property type="match status" value="1"/>
</dbReference>
<dbReference type="AlphaFoldDB" id="A0A9P9FU06"/>
<reference evidence="4" key="1">
    <citation type="journal article" date="2021" name="Nat. Commun.">
        <title>Genetic determinants of endophytism in the Arabidopsis root mycobiome.</title>
        <authorList>
            <person name="Mesny F."/>
            <person name="Miyauchi S."/>
            <person name="Thiergart T."/>
            <person name="Pickel B."/>
            <person name="Atanasova L."/>
            <person name="Karlsson M."/>
            <person name="Huettel B."/>
            <person name="Barry K.W."/>
            <person name="Haridas S."/>
            <person name="Chen C."/>
            <person name="Bauer D."/>
            <person name="Andreopoulos W."/>
            <person name="Pangilinan J."/>
            <person name="LaButti K."/>
            <person name="Riley R."/>
            <person name="Lipzen A."/>
            <person name="Clum A."/>
            <person name="Drula E."/>
            <person name="Henrissat B."/>
            <person name="Kohler A."/>
            <person name="Grigoriev I.V."/>
            <person name="Martin F.M."/>
            <person name="Hacquard S."/>
        </authorList>
    </citation>
    <scope>NUCLEOTIDE SEQUENCE</scope>
    <source>
        <strain evidence="4">MPI-CAGE-AT-0147</strain>
    </source>
</reference>
<keyword evidence="2" id="KW-1133">Transmembrane helix</keyword>
<protein>
    <submittedName>
        <fullName evidence="4">Sucrase/ferredoxin-like-domain-containing protein</fullName>
    </submittedName>
</protein>
<evidence type="ECO:0000313" key="4">
    <source>
        <dbReference type="EMBL" id="KAH7175568.1"/>
    </source>
</evidence>
<evidence type="ECO:0000256" key="2">
    <source>
        <dbReference type="SAM" id="Phobius"/>
    </source>
</evidence>
<feature type="compositionally biased region" description="Acidic residues" evidence="1">
    <location>
        <begin position="750"/>
        <end position="761"/>
    </location>
</feature>
<dbReference type="Pfam" id="PF01553">
    <property type="entry name" value="Acyltransferase"/>
    <property type="match status" value="1"/>
</dbReference>
<feature type="domain" description="Phospholipid/glycerol acyltransferase" evidence="3">
    <location>
        <begin position="68"/>
        <end position="305"/>
    </location>
</feature>
<feature type="region of interest" description="Disordered" evidence="1">
    <location>
        <begin position="739"/>
        <end position="818"/>
    </location>
</feature>
<feature type="transmembrane region" description="Helical" evidence="2">
    <location>
        <begin position="543"/>
        <end position="562"/>
    </location>
</feature>
<dbReference type="InterPro" id="IPR009737">
    <property type="entry name" value="Aim32/Apd1-like"/>
</dbReference>
<comment type="caution">
    <text evidence="4">The sequence shown here is derived from an EMBL/GenBank/DDBJ whole genome shotgun (WGS) entry which is preliminary data.</text>
</comment>
<dbReference type="GO" id="GO:0004366">
    <property type="term" value="F:glycerol-3-phosphate O-acyltransferase activity"/>
    <property type="evidence" value="ECO:0007669"/>
    <property type="project" value="TreeGrafter"/>
</dbReference>
<dbReference type="Gene3D" id="3.40.30.10">
    <property type="entry name" value="Glutaredoxin"/>
    <property type="match status" value="1"/>
</dbReference>
<organism evidence="4 5">
    <name type="scientific">Dactylonectria macrodidyma</name>
    <dbReference type="NCBI Taxonomy" id="307937"/>
    <lineage>
        <taxon>Eukaryota</taxon>
        <taxon>Fungi</taxon>
        <taxon>Dikarya</taxon>
        <taxon>Ascomycota</taxon>
        <taxon>Pezizomycotina</taxon>
        <taxon>Sordariomycetes</taxon>
        <taxon>Hypocreomycetidae</taxon>
        <taxon>Hypocreales</taxon>
        <taxon>Nectriaceae</taxon>
        <taxon>Dactylonectria</taxon>
    </lineage>
</organism>
<evidence type="ECO:0000259" key="3">
    <source>
        <dbReference type="SMART" id="SM00563"/>
    </source>
</evidence>
<feature type="transmembrane region" description="Helical" evidence="2">
    <location>
        <begin position="503"/>
        <end position="523"/>
    </location>
</feature>
<sequence>MATKPARKDDAATSSKALSKSAPQKELYPMVNWKYDLFLYSVGNIVDMFFREVVPRGAWRVPQSGPVLFVAAPHANQFVDALILQRTLRNEANRRVSLLIAQKSVHGFIGWGSRQVGAVPVGRAQDSAKPATGTIYLPDPINDPTLIRGIGTKFGEGEGEVQGMLFLPPGKKTTGANVDIAQIIGPEEIRVKRPFKGKLAMQQLTGRDDIDESGNFTNKDLKGPAPDYQGTKYKLAPHIDQTKVYEAVFSRLRNGGCVGIFPEGGSHDRTELLPLKAGVAIMALGTLAEDPDCGLKIVPVGMNYFHAHKFRSRAVVEFGAPFEIPRHLVELYRNNQRREAIGQVIDTVYQALSSVTVSAPNYDNLMMIQAARRLYNPTGKKLPLPVVVELNRRLSMGYERYKDDERITSLSESVKEYNSQLHYLNLKDHQVQYARMSIVKVIFYSIYRSVKLLFLFICTVPGLLLFSPVFVATKVISRQKAKTALAGSTVKIRGRDVMATWKILVAIGVAPMLYHFYSILLVIKVWHDRLWGYVPEWVPLWTMYFAIWPVMVGITFAALRFGEVGMDIFKSLRPLVLCLQPSSSYNIQTLRVKRAELSAQVTELINTLGPEMFPDFDKARLVPDILKMETGGSQPTSPQARRRRDSDQSSTGFEPETPPALSRRSTTQSSRALPRNDSFSNIGSVGIFSTRPPSRARSRSRSSSSGGGFGSGGFPLSGFTTLDSAGGFDEASRKIREAMKTRRRKTQGQEQEEEDSEEDEYNEARKKDRAQSQSDTTSSISHYQSKKALHPHPPKPSSAMPPPPPPSSNTTAHRNPPRMPVKQKMAFAIKSLVSSVLGGGRGPQPPAVSELFTKTDPAVDGDDCLHDCDSCSVKYPRGFKIDTDDVMYGQIKAWSTHLLVGTGKADWVRDVADEKGSVMEAVEKASSPTNGNLKLSASNIPTPHDTHDYSEPTTALLLPAFTLIHNVHPLNAPQLVSDVISHAPTSTSPMTPFSLPASLPSPSPGKVPDLTTTDCPHRVVILMCSQRTRDVRCGQSAPLLRKELERQLRPLGLYRDLHDERPGGVGIYFISHVGGHKYSANVMVYRRPNAFGLDDEGTEAKEDAKETTNGDTNETNGIDGTNTTNGTNGANGTNGTENNTNGTNGAAQCIWLARVMPEDCENLVKYTVLRGKVVKPESQLRGGFDRGRGVMSW</sequence>
<feature type="region of interest" description="Disordered" evidence="1">
    <location>
        <begin position="628"/>
        <end position="714"/>
    </location>
</feature>
<feature type="compositionally biased region" description="Basic residues" evidence="1">
    <location>
        <begin position="784"/>
        <end position="793"/>
    </location>
</feature>
<feature type="compositionally biased region" description="Low complexity" evidence="1">
    <location>
        <begin position="1109"/>
        <end position="1141"/>
    </location>
</feature>
<keyword evidence="5" id="KW-1185">Reference proteome</keyword>
<keyword evidence="2" id="KW-0472">Membrane</keyword>
<accession>A0A9P9FU06</accession>
<dbReference type="InterPro" id="IPR052744">
    <property type="entry name" value="GPAT/DAPAT"/>
</dbReference>
<dbReference type="PANTHER" id="PTHR31605">
    <property type="entry name" value="GLYCEROL-3-PHOSPHATE O-ACYLTRANSFERASE 1"/>
    <property type="match status" value="1"/>
</dbReference>